<keyword evidence="8" id="KW-0966">Cell projection</keyword>
<evidence type="ECO:0000256" key="6">
    <source>
        <dbReference type="ARBA" id="ARBA00023069"/>
    </source>
</evidence>
<keyword evidence="6" id="KW-0969">Cilium</keyword>
<feature type="compositionally biased region" description="Basic and acidic residues" evidence="9">
    <location>
        <begin position="58"/>
        <end position="71"/>
    </location>
</feature>
<evidence type="ECO:0000256" key="5">
    <source>
        <dbReference type="ARBA" id="ARBA00022846"/>
    </source>
</evidence>
<name>C3Y184_BRAFL</name>
<evidence type="ECO:0000313" key="10">
    <source>
        <dbReference type="EMBL" id="EEN65624.1"/>
    </source>
</evidence>
<dbReference type="eggNOG" id="KOG0231">
    <property type="taxonomic scope" value="Eukaryota"/>
</dbReference>
<dbReference type="InterPro" id="IPR003409">
    <property type="entry name" value="MORN"/>
</dbReference>
<evidence type="ECO:0000256" key="8">
    <source>
        <dbReference type="ARBA" id="ARBA00023273"/>
    </source>
</evidence>
<dbReference type="GO" id="GO:0005930">
    <property type="term" value="C:axoneme"/>
    <property type="evidence" value="ECO:0007669"/>
    <property type="project" value="UniProtKB-SubCell"/>
</dbReference>
<proteinExistence type="predicted"/>
<evidence type="ECO:0000256" key="7">
    <source>
        <dbReference type="ARBA" id="ARBA00023212"/>
    </source>
</evidence>
<dbReference type="Gene3D" id="2.20.110.10">
    <property type="entry name" value="Histone H3 K4-specific methyltransferase SET7/9 N-terminal domain"/>
    <property type="match status" value="1"/>
</dbReference>
<evidence type="ECO:0000256" key="1">
    <source>
        <dbReference type="ARBA" id="ARBA00004230"/>
    </source>
</evidence>
<protein>
    <submittedName>
        <fullName evidence="10">Uncharacterized protein</fullName>
    </submittedName>
</protein>
<evidence type="ECO:0000256" key="4">
    <source>
        <dbReference type="ARBA" id="ARBA00022737"/>
    </source>
</evidence>
<dbReference type="SUPFAM" id="SSF82185">
    <property type="entry name" value="Histone H3 K4-specific methyltransferase SET7/9 N-terminal domain"/>
    <property type="match status" value="1"/>
</dbReference>
<feature type="compositionally biased region" description="Basic and acidic residues" evidence="9">
    <location>
        <begin position="10"/>
        <end position="28"/>
    </location>
</feature>
<dbReference type="PANTHER" id="PTHR46613:SF1">
    <property type="entry name" value="RADIAL SPOKE HEAD 10 HOMOLOG B-RELATED"/>
    <property type="match status" value="1"/>
</dbReference>
<dbReference type="EMBL" id="GG666480">
    <property type="protein sequence ID" value="EEN65624.1"/>
    <property type="molecule type" value="Genomic_DNA"/>
</dbReference>
<dbReference type="GO" id="GO:0031514">
    <property type="term" value="C:motile cilium"/>
    <property type="evidence" value="ECO:0007669"/>
    <property type="project" value="UniProtKB-SubCell"/>
</dbReference>
<evidence type="ECO:0000256" key="3">
    <source>
        <dbReference type="ARBA" id="ARBA00022490"/>
    </source>
</evidence>
<gene>
    <name evidence="10" type="ORF">BRAFLDRAFT_125028</name>
</gene>
<dbReference type="AlphaFoldDB" id="C3Y184"/>
<keyword evidence="7" id="KW-0206">Cytoskeleton</keyword>
<comment type="subcellular location">
    <subcellularLocation>
        <location evidence="1">Cell projection</location>
        <location evidence="1">Cilium</location>
        <location evidence="1">Flagellum</location>
    </subcellularLocation>
    <subcellularLocation>
        <location evidence="2">Cytoplasm</location>
        <location evidence="2">Cytoskeleton</location>
        <location evidence="2">Cilium axoneme</location>
    </subcellularLocation>
</comment>
<feature type="compositionally biased region" description="Acidic residues" evidence="9">
    <location>
        <begin position="46"/>
        <end position="56"/>
    </location>
</feature>
<accession>C3Y184</accession>
<evidence type="ECO:0000256" key="9">
    <source>
        <dbReference type="SAM" id="MobiDB-lite"/>
    </source>
</evidence>
<keyword evidence="5" id="KW-0282">Flagellum</keyword>
<dbReference type="STRING" id="7739.C3Y184"/>
<evidence type="ECO:0000256" key="2">
    <source>
        <dbReference type="ARBA" id="ARBA00004430"/>
    </source>
</evidence>
<keyword evidence="4" id="KW-0677">Repeat</keyword>
<dbReference type="PANTHER" id="PTHR46613">
    <property type="entry name" value="RADIAL SPOKE HEAD 10 HOMOLOG B-RELATED"/>
    <property type="match status" value="1"/>
</dbReference>
<feature type="region of interest" description="Disordered" evidence="9">
    <location>
        <begin position="1"/>
        <end position="79"/>
    </location>
</feature>
<sequence length="168" mass="18932">MQATVYPEFKMAKGDKKKKDSAKKEAKSEPPPTETPSAEEKKEEDVPTENAEETATETETKVEEPLPREPTPEPDYDEPTLTDLIVEAFEGEKLRGLYEGDGVAKFAGEHGDFYMNSVTGTGMYRWKDGSTYEGEVYEGLRHGQGTFKCSTQPCWYSGQWHMGRRMGM</sequence>
<keyword evidence="3" id="KW-0963">Cytoplasm</keyword>
<dbReference type="InParanoid" id="C3Y184"/>
<reference evidence="10" key="1">
    <citation type="journal article" date="2008" name="Nature">
        <title>The amphioxus genome and the evolution of the chordate karyotype.</title>
        <authorList>
            <consortium name="US DOE Joint Genome Institute (JGI-PGF)"/>
            <person name="Putnam N.H."/>
            <person name="Butts T."/>
            <person name="Ferrier D.E.K."/>
            <person name="Furlong R.F."/>
            <person name="Hellsten U."/>
            <person name="Kawashima T."/>
            <person name="Robinson-Rechavi M."/>
            <person name="Shoguchi E."/>
            <person name="Terry A."/>
            <person name="Yu J.-K."/>
            <person name="Benito-Gutierrez E.L."/>
            <person name="Dubchak I."/>
            <person name="Garcia-Fernandez J."/>
            <person name="Gibson-Brown J.J."/>
            <person name="Grigoriev I.V."/>
            <person name="Horton A.C."/>
            <person name="de Jong P.J."/>
            <person name="Jurka J."/>
            <person name="Kapitonov V.V."/>
            <person name="Kohara Y."/>
            <person name="Kuroki Y."/>
            <person name="Lindquist E."/>
            <person name="Lucas S."/>
            <person name="Osoegawa K."/>
            <person name="Pennacchio L.A."/>
            <person name="Salamov A.A."/>
            <person name="Satou Y."/>
            <person name="Sauka-Spengler T."/>
            <person name="Schmutz J."/>
            <person name="Shin-I T."/>
            <person name="Toyoda A."/>
            <person name="Bronner-Fraser M."/>
            <person name="Fujiyama A."/>
            <person name="Holland L.Z."/>
            <person name="Holland P.W.H."/>
            <person name="Satoh N."/>
            <person name="Rokhsar D.S."/>
        </authorList>
    </citation>
    <scope>NUCLEOTIDE SEQUENCE [LARGE SCALE GENOMIC DNA]</scope>
    <source>
        <strain evidence="10">S238N-H82</strain>
        <tissue evidence="10">Testes</tissue>
    </source>
</reference>
<organism>
    <name type="scientific">Branchiostoma floridae</name>
    <name type="common">Florida lancelet</name>
    <name type="synonym">Amphioxus</name>
    <dbReference type="NCBI Taxonomy" id="7739"/>
    <lineage>
        <taxon>Eukaryota</taxon>
        <taxon>Metazoa</taxon>
        <taxon>Chordata</taxon>
        <taxon>Cephalochordata</taxon>
        <taxon>Leptocardii</taxon>
        <taxon>Amphioxiformes</taxon>
        <taxon>Branchiostomatidae</taxon>
        <taxon>Branchiostoma</taxon>
    </lineage>
</organism>
<dbReference type="Pfam" id="PF02493">
    <property type="entry name" value="MORN"/>
    <property type="match status" value="3"/>
</dbReference>